<dbReference type="GO" id="GO:0005634">
    <property type="term" value="C:nucleus"/>
    <property type="evidence" value="ECO:0007669"/>
    <property type="project" value="TreeGrafter"/>
</dbReference>
<dbReference type="InterPro" id="IPR018094">
    <property type="entry name" value="Thymidylate_kinase"/>
</dbReference>
<organism evidence="11 12">
    <name type="scientific">Cotesia typhae</name>
    <dbReference type="NCBI Taxonomy" id="2053667"/>
    <lineage>
        <taxon>Eukaryota</taxon>
        <taxon>Metazoa</taxon>
        <taxon>Ecdysozoa</taxon>
        <taxon>Arthropoda</taxon>
        <taxon>Hexapoda</taxon>
        <taxon>Insecta</taxon>
        <taxon>Pterygota</taxon>
        <taxon>Neoptera</taxon>
        <taxon>Endopterygota</taxon>
        <taxon>Hymenoptera</taxon>
        <taxon>Apocrita</taxon>
        <taxon>Ichneumonoidea</taxon>
        <taxon>Braconidae</taxon>
        <taxon>Microgastrinae</taxon>
        <taxon>Cotesia</taxon>
    </lineage>
</organism>
<keyword evidence="6" id="KW-0545">Nucleotide biosynthesis</keyword>
<evidence type="ECO:0000313" key="11">
    <source>
        <dbReference type="EMBL" id="KAG8034460.1"/>
    </source>
</evidence>
<name>A0A8J5QL76_9HYME</name>
<protein>
    <recommendedName>
        <fullName evidence="4">Thymidylate kinase</fullName>
        <ecNumber evidence="3">2.7.4.9</ecNumber>
    </recommendedName>
</protein>
<dbReference type="OrthoDB" id="425602at2759"/>
<dbReference type="PANTHER" id="PTHR10344">
    <property type="entry name" value="THYMIDYLATE KINASE"/>
    <property type="match status" value="1"/>
</dbReference>
<dbReference type="AlphaFoldDB" id="A0A8J5QL76"/>
<evidence type="ECO:0000259" key="10">
    <source>
        <dbReference type="Pfam" id="PF02223"/>
    </source>
</evidence>
<evidence type="ECO:0000256" key="6">
    <source>
        <dbReference type="ARBA" id="ARBA00022727"/>
    </source>
</evidence>
<keyword evidence="5" id="KW-0808">Transferase</keyword>
<dbReference type="GO" id="GO:0006235">
    <property type="term" value="P:dTTP biosynthetic process"/>
    <property type="evidence" value="ECO:0007669"/>
    <property type="project" value="TreeGrafter"/>
</dbReference>
<dbReference type="GO" id="GO:0004798">
    <property type="term" value="F:dTMP kinase activity"/>
    <property type="evidence" value="ECO:0007669"/>
    <property type="project" value="UniProtKB-EC"/>
</dbReference>
<comment type="caution">
    <text evidence="11">The sequence shown here is derived from an EMBL/GenBank/DDBJ whole genome shotgun (WGS) entry which is preliminary data.</text>
</comment>
<reference evidence="11" key="1">
    <citation type="submission" date="2020-03" db="EMBL/GenBank/DDBJ databases">
        <authorList>
            <person name="Chebbi M.A."/>
            <person name="Drezen J.M."/>
        </authorList>
    </citation>
    <scope>NUCLEOTIDE SEQUENCE</scope>
    <source>
        <tissue evidence="11">Whole body</tissue>
    </source>
</reference>
<dbReference type="GO" id="GO:0005829">
    <property type="term" value="C:cytosol"/>
    <property type="evidence" value="ECO:0007669"/>
    <property type="project" value="TreeGrafter"/>
</dbReference>
<dbReference type="EC" id="2.7.4.9" evidence="3"/>
<accession>A0A8J5QL76</accession>
<evidence type="ECO:0000256" key="4">
    <source>
        <dbReference type="ARBA" id="ARBA00017144"/>
    </source>
</evidence>
<evidence type="ECO:0000256" key="8">
    <source>
        <dbReference type="ARBA" id="ARBA00022777"/>
    </source>
</evidence>
<sequence>MERGALLVLEGCDRVGKSTQMKRLVKVLNDSGIKAEARGFPNRKTTIGKLIDEFLTSKKDLAPEAVHLLFSANRWECSNDLIKTLNSGVTLVVDRYAASGAAYSATSTNKGLSWCKEPDRGLPAPDLVALITADEETIMSREGWANERFERQEFQRKVADNFLKLKDDTWKIVSGNQSIDEIHSELLQEALKIINQVKNSPIKLLYESQL</sequence>
<dbReference type="GO" id="GO:0006227">
    <property type="term" value="P:dUDP biosynthetic process"/>
    <property type="evidence" value="ECO:0007669"/>
    <property type="project" value="TreeGrafter"/>
</dbReference>
<evidence type="ECO:0000256" key="1">
    <source>
        <dbReference type="ARBA" id="ARBA00004992"/>
    </source>
</evidence>
<comment type="similarity">
    <text evidence="2">Belongs to the thymidylate kinase family.</text>
</comment>
<dbReference type="FunFam" id="3.40.50.300:FF:000679">
    <property type="entry name" value="Thymidylate kinase"/>
    <property type="match status" value="1"/>
</dbReference>
<dbReference type="InterPro" id="IPR039430">
    <property type="entry name" value="Thymidylate_kin-like_dom"/>
</dbReference>
<reference evidence="11" key="2">
    <citation type="submission" date="2021-04" db="EMBL/GenBank/DDBJ databases">
        <title>Genome-wide patterns of bracovirus chromosomal integration into multiple host tissues during parasitism.</title>
        <authorList>
            <person name="Chebbi M.A.C."/>
        </authorList>
    </citation>
    <scope>NUCLEOTIDE SEQUENCE</scope>
    <source>
        <tissue evidence="11">Whole body</tissue>
    </source>
</reference>
<dbReference type="InterPro" id="IPR018095">
    <property type="entry name" value="Thymidylate_kin_CS"/>
</dbReference>
<evidence type="ECO:0000256" key="5">
    <source>
        <dbReference type="ARBA" id="ARBA00022679"/>
    </source>
</evidence>
<keyword evidence="9" id="KW-0067">ATP-binding</keyword>
<evidence type="ECO:0000256" key="7">
    <source>
        <dbReference type="ARBA" id="ARBA00022741"/>
    </source>
</evidence>
<dbReference type="GO" id="GO:0004550">
    <property type="term" value="F:nucleoside diphosphate kinase activity"/>
    <property type="evidence" value="ECO:0007669"/>
    <property type="project" value="TreeGrafter"/>
</dbReference>
<proteinExistence type="inferred from homology"/>
<dbReference type="PANTHER" id="PTHR10344:SF1">
    <property type="entry name" value="THYMIDYLATE KINASE"/>
    <property type="match status" value="1"/>
</dbReference>
<dbReference type="HAMAP" id="MF_00165">
    <property type="entry name" value="Thymidylate_kinase"/>
    <property type="match status" value="1"/>
</dbReference>
<evidence type="ECO:0000313" key="12">
    <source>
        <dbReference type="Proteomes" id="UP000729913"/>
    </source>
</evidence>
<dbReference type="GO" id="GO:0005739">
    <property type="term" value="C:mitochondrion"/>
    <property type="evidence" value="ECO:0007669"/>
    <property type="project" value="TreeGrafter"/>
</dbReference>
<dbReference type="EMBL" id="JAAOIC020000067">
    <property type="protein sequence ID" value="KAG8034460.1"/>
    <property type="molecule type" value="Genomic_DNA"/>
</dbReference>
<dbReference type="Proteomes" id="UP000729913">
    <property type="component" value="Unassembled WGS sequence"/>
</dbReference>
<evidence type="ECO:0000256" key="2">
    <source>
        <dbReference type="ARBA" id="ARBA00009776"/>
    </source>
</evidence>
<feature type="domain" description="Thymidylate kinase-like" evidence="10">
    <location>
        <begin position="9"/>
        <end position="185"/>
    </location>
</feature>
<dbReference type="Pfam" id="PF02223">
    <property type="entry name" value="Thymidylate_kin"/>
    <property type="match status" value="1"/>
</dbReference>
<dbReference type="PROSITE" id="PS01331">
    <property type="entry name" value="THYMIDYLATE_KINASE"/>
    <property type="match status" value="1"/>
</dbReference>
<evidence type="ECO:0000256" key="3">
    <source>
        <dbReference type="ARBA" id="ARBA00012980"/>
    </source>
</evidence>
<dbReference type="GO" id="GO:0006233">
    <property type="term" value="P:dTDP biosynthetic process"/>
    <property type="evidence" value="ECO:0007669"/>
    <property type="project" value="InterPro"/>
</dbReference>
<keyword evidence="7" id="KW-0547">Nucleotide-binding</keyword>
<comment type="pathway">
    <text evidence="1">Pyrimidine metabolism; dTTP biosynthesis.</text>
</comment>
<dbReference type="GO" id="GO:0005524">
    <property type="term" value="F:ATP binding"/>
    <property type="evidence" value="ECO:0007669"/>
    <property type="project" value="UniProtKB-KW"/>
</dbReference>
<keyword evidence="8" id="KW-0418">Kinase</keyword>
<keyword evidence="12" id="KW-1185">Reference proteome</keyword>
<dbReference type="NCBIfam" id="TIGR00041">
    <property type="entry name" value="DTMP_kinase"/>
    <property type="match status" value="1"/>
</dbReference>
<gene>
    <name evidence="11" type="ORF">G9C98_007536</name>
</gene>
<evidence type="ECO:0000256" key="9">
    <source>
        <dbReference type="ARBA" id="ARBA00022840"/>
    </source>
</evidence>